<dbReference type="GO" id="GO:1990529">
    <property type="term" value="C:glycosylphosphatidylinositol-mannosyltransferase I complex"/>
    <property type="evidence" value="ECO:0007669"/>
    <property type="project" value="TreeGrafter"/>
</dbReference>
<comment type="similarity">
    <text evidence="3 13">Belongs to the PIGM family.</text>
</comment>
<keyword evidence="9 13" id="KW-1133">Transmembrane helix</keyword>
<evidence type="ECO:0000256" key="1">
    <source>
        <dbReference type="ARBA" id="ARBA00004477"/>
    </source>
</evidence>
<keyword evidence="8 13" id="KW-0256">Endoplasmic reticulum</keyword>
<feature type="transmembrane region" description="Helical" evidence="13">
    <location>
        <begin position="128"/>
        <end position="152"/>
    </location>
</feature>
<evidence type="ECO:0000313" key="15">
    <source>
        <dbReference type="Proteomes" id="UP000319801"/>
    </source>
</evidence>
<dbReference type="PANTHER" id="PTHR12886">
    <property type="entry name" value="PIG-M MANNOSYLTRANSFERASE"/>
    <property type="match status" value="1"/>
</dbReference>
<comment type="caution">
    <text evidence="14">The sequence shown here is derived from an EMBL/GenBank/DDBJ whole genome shotgun (WGS) entry which is preliminary data.</text>
</comment>
<evidence type="ECO:0000256" key="11">
    <source>
        <dbReference type="ARBA" id="ARBA00093408"/>
    </source>
</evidence>
<gene>
    <name evidence="14" type="ORF">Baya_1810</name>
</gene>
<comment type="function">
    <text evidence="11 13">Catalytic subunit of the glycosylphosphatidylinositol-mannosyltransferase I complex which catalyzes the transfer of the first mannose, via an alpha-1,4 bond from a dolichol-phosphate-mannose (Dol-P-Man) to the glucosaminyl acyl phosphatidylinositol (GlcN-(acyl)PI) intermediate to generate alpha-D-Man-(1-&gt;4)-alpha-D-GlcN-(1-&gt;6)-(1-radyl,2-acyl-sn-glycero-3-phospho)-2-acyl-inositol and participates in the sixth step of the glycosylphosphatidylinositol-anchor biosynthesis.</text>
</comment>
<dbReference type="UniPathway" id="UPA00196"/>
<evidence type="ECO:0000256" key="12">
    <source>
        <dbReference type="ARBA" id="ARBA00093608"/>
    </source>
</evidence>
<organism evidence="14 15">
    <name type="scientific">Bagarius yarrelli</name>
    <name type="common">Goonch</name>
    <name type="synonym">Bagrus yarrelli</name>
    <dbReference type="NCBI Taxonomy" id="175774"/>
    <lineage>
        <taxon>Eukaryota</taxon>
        <taxon>Metazoa</taxon>
        <taxon>Chordata</taxon>
        <taxon>Craniata</taxon>
        <taxon>Vertebrata</taxon>
        <taxon>Euteleostomi</taxon>
        <taxon>Actinopterygii</taxon>
        <taxon>Neopterygii</taxon>
        <taxon>Teleostei</taxon>
        <taxon>Ostariophysi</taxon>
        <taxon>Siluriformes</taxon>
        <taxon>Sisoridae</taxon>
        <taxon>Sisorinae</taxon>
        <taxon>Bagarius</taxon>
    </lineage>
</organism>
<dbReference type="GO" id="GO:0004376">
    <property type="term" value="F:GPI mannosyltransferase activity"/>
    <property type="evidence" value="ECO:0007669"/>
    <property type="project" value="InterPro"/>
</dbReference>
<dbReference type="Proteomes" id="UP000319801">
    <property type="component" value="Unassembled WGS sequence"/>
</dbReference>
<comment type="caution">
    <text evidence="13">Lacks conserved residue(s) required for the propagation of feature annotation.</text>
</comment>
<dbReference type="EC" id="2.4.1.-" evidence="13"/>
<evidence type="ECO:0000313" key="14">
    <source>
        <dbReference type="EMBL" id="TSK20262.1"/>
    </source>
</evidence>
<evidence type="ECO:0000256" key="3">
    <source>
        <dbReference type="ARBA" id="ARBA00011071"/>
    </source>
</evidence>
<evidence type="ECO:0000256" key="7">
    <source>
        <dbReference type="ARBA" id="ARBA00022692"/>
    </source>
</evidence>
<dbReference type="GO" id="GO:0005789">
    <property type="term" value="C:endoplasmic reticulum membrane"/>
    <property type="evidence" value="ECO:0007669"/>
    <property type="project" value="UniProtKB-SubCell"/>
</dbReference>
<protein>
    <recommendedName>
        <fullName evidence="12 13">GPI alpha-1,4-mannosyltransferase I, catalytic subunit</fullName>
        <ecNumber evidence="13">2.4.1.-</ecNumber>
    </recommendedName>
    <alternativeName>
        <fullName evidence="13">GPI mannosyltransferase I</fullName>
    </alternativeName>
</protein>
<name>A0A556TM77_BAGYA</name>
<keyword evidence="6 13" id="KW-0808">Transferase</keyword>
<evidence type="ECO:0000256" key="4">
    <source>
        <dbReference type="ARBA" id="ARBA00022502"/>
    </source>
</evidence>
<keyword evidence="15" id="KW-1185">Reference proteome</keyword>
<dbReference type="AlphaFoldDB" id="A0A556TM77"/>
<comment type="subcellular location">
    <subcellularLocation>
        <location evidence="1 13">Endoplasmic reticulum membrane</location>
        <topology evidence="1 13">Multi-pass membrane protein</topology>
    </subcellularLocation>
</comment>
<dbReference type="OrthoDB" id="1741594at2759"/>
<keyword evidence="7 13" id="KW-0812">Transmembrane</keyword>
<evidence type="ECO:0000256" key="10">
    <source>
        <dbReference type="ARBA" id="ARBA00023136"/>
    </source>
</evidence>
<evidence type="ECO:0000256" key="6">
    <source>
        <dbReference type="ARBA" id="ARBA00022679"/>
    </source>
</evidence>
<proteinExistence type="inferred from homology"/>
<keyword evidence="10 13" id="KW-0472">Membrane</keyword>
<keyword evidence="5 13" id="KW-0328">Glycosyltransferase</keyword>
<evidence type="ECO:0000256" key="13">
    <source>
        <dbReference type="RuleBase" id="RU365064"/>
    </source>
</evidence>
<evidence type="ECO:0000256" key="9">
    <source>
        <dbReference type="ARBA" id="ARBA00022989"/>
    </source>
</evidence>
<dbReference type="PANTHER" id="PTHR12886:SF0">
    <property type="entry name" value="GPI MANNOSYLTRANSFERASE 1"/>
    <property type="match status" value="1"/>
</dbReference>
<keyword evidence="4 13" id="KW-0337">GPI-anchor biosynthesis</keyword>
<accession>A0A556TM77</accession>
<dbReference type="InterPro" id="IPR007704">
    <property type="entry name" value="PIG-M"/>
</dbReference>
<dbReference type="EMBL" id="VCAZ01000005">
    <property type="protein sequence ID" value="TSK20262.1"/>
    <property type="molecule type" value="Genomic_DNA"/>
</dbReference>
<feature type="transmembrane region" description="Helical" evidence="13">
    <location>
        <begin position="172"/>
        <end position="197"/>
    </location>
</feature>
<dbReference type="Pfam" id="PF05007">
    <property type="entry name" value="Mannosyl_trans"/>
    <property type="match status" value="1"/>
</dbReference>
<comment type="pathway">
    <text evidence="2 13">Glycolipid biosynthesis; glycosylphosphatidylinositol-anchor biosynthesis.</text>
</comment>
<dbReference type="GO" id="GO:0051751">
    <property type="term" value="F:alpha-1,4-mannosyltransferase activity"/>
    <property type="evidence" value="ECO:0007669"/>
    <property type="project" value="InterPro"/>
</dbReference>
<dbReference type="GO" id="GO:0006506">
    <property type="term" value="P:GPI anchor biosynthetic process"/>
    <property type="evidence" value="ECO:0007669"/>
    <property type="project" value="UniProtKB-UniPathway"/>
</dbReference>
<evidence type="ECO:0000256" key="5">
    <source>
        <dbReference type="ARBA" id="ARBA00022676"/>
    </source>
</evidence>
<evidence type="ECO:0000256" key="8">
    <source>
        <dbReference type="ARBA" id="ARBA00022824"/>
    </source>
</evidence>
<reference evidence="14 15" key="1">
    <citation type="journal article" date="2019" name="Genome Biol. Evol.">
        <title>Whole-Genome Sequencing of the Giant Devil Catfish, Bagarius yarrelli.</title>
        <authorList>
            <person name="Jiang W."/>
            <person name="Lv Y."/>
            <person name="Cheng L."/>
            <person name="Yang K."/>
            <person name="Chao B."/>
            <person name="Wang X."/>
            <person name="Li Y."/>
            <person name="Pan X."/>
            <person name="You X."/>
            <person name="Zhang Y."/>
            <person name="Yang J."/>
            <person name="Li J."/>
            <person name="Zhang X."/>
            <person name="Liu S."/>
            <person name="Sun C."/>
            <person name="Yang J."/>
            <person name="Shi Q."/>
        </authorList>
    </citation>
    <scope>NUCLEOTIDE SEQUENCE [LARGE SCALE GENOMIC DNA]</scope>
    <source>
        <strain evidence="14">JWS20170419001</strain>
        <tissue evidence="14">Muscle</tissue>
    </source>
</reference>
<sequence length="198" mass="22254">MAVKYTDIDFHVFLDASRLVTQGESPYNRSTYRYTPLLAWMLSPSFYLTPHFGKLLFVICDVLSGALLYHILTRRGLSSDAACRFSALWLLNPLPIGVSTRGNAEALLAILVLSTLLCLHLKRTWTAAVLYGLSVHMKIYTVIYALPIGLFISNHKELDTHNRGIFRTIRSLFSKTLTLFAVIAGTVFLGLTVMFYCL</sequence>
<evidence type="ECO:0000256" key="2">
    <source>
        <dbReference type="ARBA" id="ARBA00004687"/>
    </source>
</evidence>